<dbReference type="Gene3D" id="3.30.750.24">
    <property type="entry name" value="STAS domain"/>
    <property type="match status" value="1"/>
</dbReference>
<dbReference type="Pfam" id="PF01740">
    <property type="entry name" value="STAS"/>
    <property type="match status" value="1"/>
</dbReference>
<evidence type="ECO:0000313" key="3">
    <source>
        <dbReference type="Proteomes" id="UP001500668"/>
    </source>
</evidence>
<name>A0ABN1FK96_9ACTN</name>
<dbReference type="InterPro" id="IPR036513">
    <property type="entry name" value="STAS_dom_sf"/>
</dbReference>
<organism evidence="2 3">
    <name type="scientific">Streptomyces crystallinus</name>
    <dbReference type="NCBI Taxonomy" id="68191"/>
    <lineage>
        <taxon>Bacteria</taxon>
        <taxon>Bacillati</taxon>
        <taxon>Actinomycetota</taxon>
        <taxon>Actinomycetes</taxon>
        <taxon>Kitasatosporales</taxon>
        <taxon>Streptomycetaceae</taxon>
        <taxon>Streptomyces</taxon>
    </lineage>
</organism>
<comment type="caution">
    <text evidence="2">The sequence shown here is derived from an EMBL/GenBank/DDBJ whole genome shotgun (WGS) entry which is preliminary data.</text>
</comment>
<sequence>MVNPSHPYSRRVVLPGPGVRAPACTVPDREAAQILRVTVADERGTALVRVMGEVDIEAVPLLDDVLHPSGAQRIIVDLSGLAFGDCMLLSVLLRARQRTELTLVGPLPAAVQRLFDLTDTTSAFTITSSVGEALDVRRRRGAA</sequence>
<gene>
    <name evidence="2" type="ORF">GCM10010394_22270</name>
</gene>
<dbReference type="CDD" id="cd07043">
    <property type="entry name" value="STAS_anti-anti-sigma_factors"/>
    <property type="match status" value="1"/>
</dbReference>
<dbReference type="PROSITE" id="PS50801">
    <property type="entry name" value="STAS"/>
    <property type="match status" value="1"/>
</dbReference>
<evidence type="ECO:0000313" key="2">
    <source>
        <dbReference type="EMBL" id="GAA0592567.1"/>
    </source>
</evidence>
<dbReference type="RefSeq" id="WP_344072945.1">
    <property type="nucleotide sequence ID" value="NZ_BAAACA010000014.1"/>
</dbReference>
<dbReference type="EMBL" id="BAAACA010000014">
    <property type="protein sequence ID" value="GAA0592567.1"/>
    <property type="molecule type" value="Genomic_DNA"/>
</dbReference>
<keyword evidence="3" id="KW-1185">Reference proteome</keyword>
<evidence type="ECO:0000259" key="1">
    <source>
        <dbReference type="PROSITE" id="PS50801"/>
    </source>
</evidence>
<dbReference type="Proteomes" id="UP001500668">
    <property type="component" value="Unassembled WGS sequence"/>
</dbReference>
<feature type="domain" description="STAS" evidence="1">
    <location>
        <begin position="35"/>
        <end position="137"/>
    </location>
</feature>
<accession>A0ABN1FK96</accession>
<protein>
    <recommendedName>
        <fullName evidence="1">STAS domain-containing protein</fullName>
    </recommendedName>
</protein>
<dbReference type="SUPFAM" id="SSF52091">
    <property type="entry name" value="SpoIIaa-like"/>
    <property type="match status" value="1"/>
</dbReference>
<dbReference type="InterPro" id="IPR002645">
    <property type="entry name" value="STAS_dom"/>
</dbReference>
<proteinExistence type="predicted"/>
<reference evidence="2 3" key="1">
    <citation type="journal article" date="2019" name="Int. J. Syst. Evol. Microbiol.">
        <title>The Global Catalogue of Microorganisms (GCM) 10K type strain sequencing project: providing services to taxonomists for standard genome sequencing and annotation.</title>
        <authorList>
            <consortium name="The Broad Institute Genomics Platform"/>
            <consortium name="The Broad Institute Genome Sequencing Center for Infectious Disease"/>
            <person name="Wu L."/>
            <person name="Ma J."/>
        </authorList>
    </citation>
    <scope>NUCLEOTIDE SEQUENCE [LARGE SCALE GENOMIC DNA]</scope>
    <source>
        <strain evidence="2 3">JCM 5067</strain>
    </source>
</reference>